<organism evidence="2">
    <name type="scientific">marine metagenome</name>
    <dbReference type="NCBI Taxonomy" id="408172"/>
    <lineage>
        <taxon>unclassified sequences</taxon>
        <taxon>metagenomes</taxon>
        <taxon>ecological metagenomes</taxon>
    </lineage>
</organism>
<evidence type="ECO:0000313" key="2">
    <source>
        <dbReference type="EMBL" id="SUZ94706.1"/>
    </source>
</evidence>
<feature type="compositionally biased region" description="Basic and acidic residues" evidence="1">
    <location>
        <begin position="14"/>
        <end position="27"/>
    </location>
</feature>
<evidence type="ECO:0000256" key="1">
    <source>
        <dbReference type="SAM" id="MobiDB-lite"/>
    </source>
</evidence>
<accession>A0A381RS47</accession>
<dbReference type="EMBL" id="UINC01002259">
    <property type="protein sequence ID" value="SUZ94706.1"/>
    <property type="molecule type" value="Genomic_DNA"/>
</dbReference>
<sequence>MSKTQDDGATSSKKTNDKPEYRVETKP</sequence>
<name>A0A381RS47_9ZZZZ</name>
<proteinExistence type="predicted"/>
<gene>
    <name evidence="2" type="ORF">METZ01_LOCUS47560</name>
</gene>
<protein>
    <submittedName>
        <fullName evidence="2">Uncharacterized protein</fullName>
    </submittedName>
</protein>
<reference evidence="2" key="1">
    <citation type="submission" date="2018-05" db="EMBL/GenBank/DDBJ databases">
        <authorList>
            <person name="Lanie J.A."/>
            <person name="Ng W.-L."/>
            <person name="Kazmierczak K.M."/>
            <person name="Andrzejewski T.M."/>
            <person name="Davidsen T.M."/>
            <person name="Wayne K.J."/>
            <person name="Tettelin H."/>
            <person name="Glass J.I."/>
            <person name="Rusch D."/>
            <person name="Podicherti R."/>
            <person name="Tsui H.-C.T."/>
            <person name="Winkler M.E."/>
        </authorList>
    </citation>
    <scope>NUCLEOTIDE SEQUENCE</scope>
</reference>
<feature type="region of interest" description="Disordered" evidence="1">
    <location>
        <begin position="1"/>
        <end position="27"/>
    </location>
</feature>
<dbReference type="AlphaFoldDB" id="A0A381RS47"/>